<dbReference type="InterPro" id="IPR046495">
    <property type="entry name" value="DUF6588"/>
</dbReference>
<accession>A0A660SJ76</accession>
<comment type="caution">
    <text evidence="2">The sequence shown here is derived from an EMBL/GenBank/DDBJ whole genome shotgun (WGS) entry which is preliminary data.</text>
</comment>
<feature type="signal peptide" evidence="1">
    <location>
        <begin position="1"/>
        <end position="21"/>
    </location>
</feature>
<organism evidence="2 3">
    <name type="scientific">candidate division TA06 bacterium</name>
    <dbReference type="NCBI Taxonomy" id="2250710"/>
    <lineage>
        <taxon>Bacteria</taxon>
        <taxon>Bacteria division TA06</taxon>
    </lineage>
</organism>
<feature type="non-terminal residue" evidence="2">
    <location>
        <position position="160"/>
    </location>
</feature>
<dbReference type="Pfam" id="PF20230">
    <property type="entry name" value="DUF6588"/>
    <property type="match status" value="1"/>
</dbReference>
<evidence type="ECO:0000256" key="1">
    <source>
        <dbReference type="SAM" id="SignalP"/>
    </source>
</evidence>
<gene>
    <name evidence="2" type="ORF">DRP43_03810</name>
</gene>
<dbReference type="Proteomes" id="UP000271125">
    <property type="component" value="Unassembled WGS sequence"/>
</dbReference>
<dbReference type="AlphaFoldDB" id="A0A660SJ76"/>
<reference evidence="2 3" key="1">
    <citation type="submission" date="2018-06" db="EMBL/GenBank/DDBJ databases">
        <title>Extensive metabolic versatility and redundancy in microbially diverse, dynamic hydrothermal sediments.</title>
        <authorList>
            <person name="Dombrowski N."/>
            <person name="Teske A."/>
            <person name="Baker B.J."/>
        </authorList>
    </citation>
    <scope>NUCLEOTIDE SEQUENCE [LARGE SCALE GENOMIC DNA]</scope>
    <source>
        <strain evidence="2">B10_G13</strain>
    </source>
</reference>
<evidence type="ECO:0000313" key="3">
    <source>
        <dbReference type="Proteomes" id="UP000271125"/>
    </source>
</evidence>
<name>A0A660SJ76_UNCT6</name>
<dbReference type="EMBL" id="QNBD01000157">
    <property type="protein sequence ID" value="RKX70010.1"/>
    <property type="molecule type" value="Genomic_DNA"/>
</dbReference>
<keyword evidence="1" id="KW-0732">Signal</keyword>
<evidence type="ECO:0000313" key="2">
    <source>
        <dbReference type="EMBL" id="RKX70010.1"/>
    </source>
</evidence>
<feature type="chain" id="PRO_5024970688" evidence="1">
    <location>
        <begin position="22"/>
        <end position="160"/>
    </location>
</feature>
<protein>
    <submittedName>
        <fullName evidence="2">Uncharacterized protein</fullName>
    </submittedName>
</protein>
<sequence length="160" mass="17571">MKKFLLVFLIVLISVASNLFADDLEETLEELSEDAAKSYVNPIVSAFGSNLNGGWYHKAPKSKIFGIDFEVGVVFMGTLFDAENKTFSTTGNFRFNRSQADSLITGLSLDPAVHDALVDSIITKDLFVEISGPTIVGDKDKNIMIEFRGADFVILNPQTL</sequence>
<proteinExistence type="predicted"/>